<dbReference type="Proteomes" id="UP001596287">
    <property type="component" value="Unassembled WGS sequence"/>
</dbReference>
<reference evidence="2" key="1">
    <citation type="journal article" date="2019" name="Int. J. Syst. Evol. Microbiol.">
        <title>The Global Catalogue of Microorganisms (GCM) 10K type strain sequencing project: providing services to taxonomists for standard genome sequencing and annotation.</title>
        <authorList>
            <consortium name="The Broad Institute Genomics Platform"/>
            <consortium name="The Broad Institute Genome Sequencing Center for Infectious Disease"/>
            <person name="Wu L."/>
            <person name="Ma J."/>
        </authorList>
    </citation>
    <scope>NUCLEOTIDE SEQUENCE [LARGE SCALE GENOMIC DNA]</scope>
    <source>
        <strain evidence="2">CCUG 49679</strain>
    </source>
</reference>
<comment type="caution">
    <text evidence="1">The sequence shown here is derived from an EMBL/GenBank/DDBJ whole genome shotgun (WGS) entry which is preliminary data.</text>
</comment>
<organism evidence="1 2">
    <name type="scientific">Flavobacterium qiangtangense</name>
    <dbReference type="NCBI Taxonomy" id="1442595"/>
    <lineage>
        <taxon>Bacteria</taxon>
        <taxon>Pseudomonadati</taxon>
        <taxon>Bacteroidota</taxon>
        <taxon>Flavobacteriia</taxon>
        <taxon>Flavobacteriales</taxon>
        <taxon>Flavobacteriaceae</taxon>
        <taxon>Flavobacterium</taxon>
    </lineage>
</organism>
<proteinExistence type="predicted"/>
<accession>A0ABW1PLR4</accession>
<name>A0ABW1PLR4_9FLAO</name>
<gene>
    <name evidence="1" type="ORF">ACFPVY_03965</name>
</gene>
<evidence type="ECO:0000313" key="2">
    <source>
        <dbReference type="Proteomes" id="UP001596287"/>
    </source>
</evidence>
<protein>
    <submittedName>
        <fullName evidence="1">Uncharacterized protein</fullName>
    </submittedName>
</protein>
<dbReference type="EMBL" id="JBHSQB010000004">
    <property type="protein sequence ID" value="MFC6095792.1"/>
    <property type="molecule type" value="Genomic_DNA"/>
</dbReference>
<keyword evidence="2" id="KW-1185">Reference proteome</keyword>
<evidence type="ECO:0000313" key="1">
    <source>
        <dbReference type="EMBL" id="MFC6095792.1"/>
    </source>
</evidence>
<sequence length="256" mass="31428">MKRLQLLFTKKEIKEMQLDEKNLTTFLPSDFSRQDYPFGKDLEFRNKRVYIETEGMSDEHRDELIEEYKNNIYEKLTGSLNRKVIVSFANLNEIEIEITPDRFKKYCSKYHLPFAIYKDDDLEKYRYFAKLEPEIDLYGDWDFPIIKTNPPKLSTDEEQQELMENKKWQISMQYDIVYKKEFENYLFKMEFEGSVWEDIFSKDTFKTTVFYPSKECMTFEQWMKFKGSPIRQWTDEERQEFMNLAKETPQKKWWHI</sequence>
<dbReference type="RefSeq" id="WP_379790460.1">
    <property type="nucleotide sequence ID" value="NZ_JBHSQB010000004.1"/>
</dbReference>